<gene>
    <name evidence="2" type="ORF">PSU93_01615</name>
</gene>
<protein>
    <submittedName>
        <fullName evidence="2">Molybdopterin-binding protein</fullName>
    </submittedName>
</protein>
<dbReference type="InterPro" id="IPR036425">
    <property type="entry name" value="MoaB/Mog-like_dom_sf"/>
</dbReference>
<dbReference type="SMART" id="SM00852">
    <property type="entry name" value="MoCF_biosynth"/>
    <property type="match status" value="1"/>
</dbReference>
<evidence type="ECO:0000313" key="2">
    <source>
        <dbReference type="EMBL" id="MDI1229829.1"/>
    </source>
</evidence>
<dbReference type="InterPro" id="IPR050101">
    <property type="entry name" value="CinA"/>
</dbReference>
<comment type="caution">
    <text evidence="2">The sequence shown here is derived from an EMBL/GenBank/DDBJ whole genome shotgun (WGS) entry which is preliminary data.</text>
</comment>
<evidence type="ECO:0000259" key="1">
    <source>
        <dbReference type="SMART" id="SM00852"/>
    </source>
</evidence>
<dbReference type="Gene3D" id="3.40.980.10">
    <property type="entry name" value="MoaB/Mog-like domain"/>
    <property type="match status" value="1"/>
</dbReference>
<dbReference type="AlphaFoldDB" id="A0AA43Q187"/>
<keyword evidence="3" id="KW-1185">Reference proteome</keyword>
<proteinExistence type="predicted"/>
<feature type="domain" description="MoaB/Mog" evidence="1">
    <location>
        <begin position="6"/>
        <end position="173"/>
    </location>
</feature>
<dbReference type="Gene3D" id="3.30.70.2860">
    <property type="match status" value="1"/>
</dbReference>
<dbReference type="Pfam" id="PF00994">
    <property type="entry name" value="MoCF_biosynth"/>
    <property type="match status" value="1"/>
</dbReference>
<dbReference type="Proteomes" id="UP001160519">
    <property type="component" value="Unassembled WGS sequence"/>
</dbReference>
<dbReference type="PANTHER" id="PTHR13939:SF0">
    <property type="entry name" value="NMN AMIDOHYDROLASE-LIKE PROTEIN YFAY"/>
    <property type="match status" value="1"/>
</dbReference>
<dbReference type="CDD" id="cd00885">
    <property type="entry name" value="cinA"/>
    <property type="match status" value="1"/>
</dbReference>
<dbReference type="SUPFAM" id="SSF53218">
    <property type="entry name" value="Molybdenum cofactor biosynthesis proteins"/>
    <property type="match status" value="1"/>
</dbReference>
<sequence>MNPTLEIFSQGAEIVTGQTVDTNAAWLSEHAVNMGLTVTRHTAVGDKLDDLIALLREISIRADCCICTGGLGPTSDDLTAEAVAKAFDLPLEYDAVAFEQIKRFFTLRNREMPDSNRKQAMFPKGAERIDNAWGTAPGFSLQAGRCWFAFVPGVPTEMRHLFLESIQPALASRFLLHPDKLVTIRTLGIGESDIQQRIGAIEIPDHVQLGFRASPDDVQTKLLFPQNYPEAAMTALVDKVAAALGAHVFAIDGLGWASGDLVFTVGQLMAAGKHTLAVVETASQGLLAAKCLGAQWLLESRYQQSLEKLGQSLAIALNADDLPSSAQAIASEIYQTGSAEFVLVQLYSGDDKTFHDKDQAIILYNMLLTGDGSHQTTHSVAGPIERKQNQATLLALDLLRRYLQHKEF</sequence>
<organism evidence="2 3">
    <name type="scientific">Candidatus Methylobacter titanis</name>
    <dbReference type="NCBI Taxonomy" id="3053457"/>
    <lineage>
        <taxon>Bacteria</taxon>
        <taxon>Pseudomonadati</taxon>
        <taxon>Pseudomonadota</taxon>
        <taxon>Gammaproteobacteria</taxon>
        <taxon>Methylococcales</taxon>
        <taxon>Methylococcaceae</taxon>
        <taxon>Methylobacter</taxon>
    </lineage>
</organism>
<evidence type="ECO:0000313" key="3">
    <source>
        <dbReference type="Proteomes" id="UP001160519"/>
    </source>
</evidence>
<reference evidence="2" key="1">
    <citation type="submission" date="2023-01" db="EMBL/GenBank/DDBJ databases">
        <title>Biogeochemical cycle of methane in antarctic sediments.</title>
        <authorList>
            <person name="Roldan D.M."/>
            <person name="Menes R.J."/>
        </authorList>
    </citation>
    <scope>NUCLEOTIDE SEQUENCE [LARGE SCALE GENOMIC DNA]</scope>
    <source>
        <strain evidence="2">K-2018 MAG008</strain>
    </source>
</reference>
<name>A0AA43Q187_9GAMM</name>
<accession>A0AA43Q187</accession>
<dbReference type="EMBL" id="JAQSDF010000002">
    <property type="protein sequence ID" value="MDI1229829.1"/>
    <property type="molecule type" value="Genomic_DNA"/>
</dbReference>
<dbReference type="PANTHER" id="PTHR13939">
    <property type="entry name" value="NICOTINAMIDE-NUCLEOTIDE AMIDOHYDROLASE PNCC"/>
    <property type="match status" value="1"/>
</dbReference>
<dbReference type="InterPro" id="IPR001453">
    <property type="entry name" value="MoaB/Mog_dom"/>
</dbReference>